<accession>J3NBF0</accession>
<organism evidence="1">
    <name type="scientific">Oryza brachyantha</name>
    <name type="common">malo sina</name>
    <dbReference type="NCBI Taxonomy" id="4533"/>
    <lineage>
        <taxon>Eukaryota</taxon>
        <taxon>Viridiplantae</taxon>
        <taxon>Streptophyta</taxon>
        <taxon>Embryophyta</taxon>
        <taxon>Tracheophyta</taxon>
        <taxon>Spermatophyta</taxon>
        <taxon>Magnoliopsida</taxon>
        <taxon>Liliopsida</taxon>
        <taxon>Poales</taxon>
        <taxon>Poaceae</taxon>
        <taxon>BOP clade</taxon>
        <taxon>Oryzoideae</taxon>
        <taxon>Oryzeae</taxon>
        <taxon>Oryzinae</taxon>
        <taxon>Oryza</taxon>
    </lineage>
</organism>
<keyword evidence="2" id="KW-1185">Reference proteome</keyword>
<dbReference type="Proteomes" id="UP000006038">
    <property type="component" value="Chromosome 12"/>
</dbReference>
<proteinExistence type="predicted"/>
<dbReference type="HOGENOM" id="CLU_2593605_0_0_1"/>
<evidence type="ECO:0000313" key="2">
    <source>
        <dbReference type="Proteomes" id="UP000006038"/>
    </source>
</evidence>
<dbReference type="AlphaFoldDB" id="J3NBF0"/>
<protein>
    <submittedName>
        <fullName evidence="1">Uncharacterized protein</fullName>
    </submittedName>
</protein>
<evidence type="ECO:0000313" key="1">
    <source>
        <dbReference type="EnsemblPlants" id="OB12G13080.1"/>
    </source>
</evidence>
<sequence length="80" mass="9165">MLLWIHWVSPFYVHVFKRIVAGAVQLGRCLSLYKVTRQDLANFLFRRFHVIKSAHLVEPESAFGGESFFCQLALVPVIGC</sequence>
<reference evidence="1" key="1">
    <citation type="journal article" date="2013" name="Nat. Commun.">
        <title>Whole-genome sequencing of Oryza brachyantha reveals mechanisms underlying Oryza genome evolution.</title>
        <authorList>
            <person name="Chen J."/>
            <person name="Huang Q."/>
            <person name="Gao D."/>
            <person name="Wang J."/>
            <person name="Lang Y."/>
            <person name="Liu T."/>
            <person name="Li B."/>
            <person name="Bai Z."/>
            <person name="Luis Goicoechea J."/>
            <person name="Liang C."/>
            <person name="Chen C."/>
            <person name="Zhang W."/>
            <person name="Sun S."/>
            <person name="Liao Y."/>
            <person name="Zhang X."/>
            <person name="Yang L."/>
            <person name="Song C."/>
            <person name="Wang M."/>
            <person name="Shi J."/>
            <person name="Liu G."/>
            <person name="Liu J."/>
            <person name="Zhou H."/>
            <person name="Zhou W."/>
            <person name="Yu Q."/>
            <person name="An N."/>
            <person name="Chen Y."/>
            <person name="Cai Q."/>
            <person name="Wang B."/>
            <person name="Liu B."/>
            <person name="Min J."/>
            <person name="Huang Y."/>
            <person name="Wu H."/>
            <person name="Li Z."/>
            <person name="Zhang Y."/>
            <person name="Yin Y."/>
            <person name="Song W."/>
            <person name="Jiang J."/>
            <person name="Jackson S.A."/>
            <person name="Wing R.A."/>
            <person name="Wang J."/>
            <person name="Chen M."/>
        </authorList>
    </citation>
    <scope>NUCLEOTIDE SEQUENCE [LARGE SCALE GENOMIC DNA]</scope>
    <source>
        <strain evidence="1">cv. IRGC 101232</strain>
    </source>
</reference>
<name>J3NBF0_ORYBR</name>
<reference evidence="1" key="2">
    <citation type="submission" date="2013-04" db="UniProtKB">
        <authorList>
            <consortium name="EnsemblPlants"/>
        </authorList>
    </citation>
    <scope>IDENTIFICATION</scope>
</reference>
<dbReference type="EnsemblPlants" id="OB12G13080.1">
    <property type="protein sequence ID" value="OB12G13080.1"/>
    <property type="gene ID" value="OB12G13080"/>
</dbReference>
<dbReference type="Gramene" id="OB12G13080.1">
    <property type="protein sequence ID" value="OB12G13080.1"/>
    <property type="gene ID" value="OB12G13080"/>
</dbReference>